<keyword evidence="1" id="KW-0819">tRNA processing</keyword>
<dbReference type="GO" id="GO:0000214">
    <property type="term" value="C:tRNA-intron endonuclease complex"/>
    <property type="evidence" value="ECO:0007669"/>
    <property type="project" value="TreeGrafter"/>
</dbReference>
<feature type="compositionally biased region" description="Polar residues" evidence="4">
    <location>
        <begin position="267"/>
        <end position="277"/>
    </location>
</feature>
<comment type="caution">
    <text evidence="6">The sequence shown here is derived from an EMBL/GenBank/DDBJ whole genome shotgun (WGS) entry which is preliminary data.</text>
</comment>
<dbReference type="PANTHER" id="PTHR21227:SF0">
    <property type="entry name" value="TRNA-SPLICING ENDONUCLEASE SUBUNIT SEN2"/>
    <property type="match status" value="1"/>
</dbReference>
<dbReference type="PANTHER" id="PTHR21227">
    <property type="entry name" value="TRNA-SPLICING ENDONUCLEASE SUBUNIT SEN2"/>
    <property type="match status" value="1"/>
</dbReference>
<dbReference type="Proteomes" id="UP000683417">
    <property type="component" value="Unassembled WGS sequence"/>
</dbReference>
<evidence type="ECO:0000259" key="5">
    <source>
        <dbReference type="Pfam" id="PF01974"/>
    </source>
</evidence>
<gene>
    <name evidence="6" type="ORF">BGTH12_LOCUS1676</name>
</gene>
<dbReference type="PIRSF" id="PIRSF011789">
    <property type="entry name" value="tRNA_splic_SEN2"/>
    <property type="match status" value="1"/>
</dbReference>
<dbReference type="InterPro" id="IPR006676">
    <property type="entry name" value="tRNA_splic"/>
</dbReference>
<name>A0A9W4GDC6_BLUGR</name>
<organism evidence="6 7">
    <name type="scientific">Blumeria graminis f. sp. triticale</name>
    <dbReference type="NCBI Taxonomy" id="1689686"/>
    <lineage>
        <taxon>Eukaryota</taxon>
        <taxon>Fungi</taxon>
        <taxon>Dikarya</taxon>
        <taxon>Ascomycota</taxon>
        <taxon>Pezizomycotina</taxon>
        <taxon>Leotiomycetes</taxon>
        <taxon>Erysiphales</taxon>
        <taxon>Erysiphaceae</taxon>
        <taxon>Blumeria</taxon>
    </lineage>
</organism>
<evidence type="ECO:0000256" key="3">
    <source>
        <dbReference type="ARBA" id="ARBA00032432"/>
    </source>
</evidence>
<dbReference type="GO" id="GO:0000213">
    <property type="term" value="F:tRNA-intron lyase activity"/>
    <property type="evidence" value="ECO:0007669"/>
    <property type="project" value="InterPro"/>
</dbReference>
<evidence type="ECO:0000313" key="6">
    <source>
        <dbReference type="EMBL" id="CAD6500318.1"/>
    </source>
</evidence>
<dbReference type="CDD" id="cd22363">
    <property type="entry name" value="tRNA-intron_lyase_C"/>
    <property type="match status" value="1"/>
</dbReference>
<feature type="domain" description="tRNA intron endonuclease catalytic" evidence="5">
    <location>
        <begin position="454"/>
        <end position="549"/>
    </location>
</feature>
<dbReference type="InterPro" id="IPR016589">
    <property type="entry name" value="tRNA_splic_SEN2"/>
</dbReference>
<dbReference type="NCBIfam" id="TIGR00324">
    <property type="entry name" value="endA"/>
    <property type="match status" value="1"/>
</dbReference>
<accession>A0A9W4GDC6</accession>
<evidence type="ECO:0000256" key="4">
    <source>
        <dbReference type="SAM" id="MobiDB-lite"/>
    </source>
</evidence>
<evidence type="ECO:0000256" key="2">
    <source>
        <dbReference type="ARBA" id="ARBA00023239"/>
    </source>
</evidence>
<dbReference type="GO" id="GO:0000379">
    <property type="term" value="P:tRNA-type intron splice site recognition and cleavage"/>
    <property type="evidence" value="ECO:0007669"/>
    <property type="project" value="TreeGrafter"/>
</dbReference>
<dbReference type="InterPro" id="IPR006677">
    <property type="entry name" value="tRNA_intron_Endonuc_cat-like"/>
</dbReference>
<protein>
    <recommendedName>
        <fullName evidence="3">tRNA-intron endonuclease Sen2</fullName>
    </recommendedName>
</protein>
<dbReference type="FunFam" id="3.40.1350.10:FF:000007">
    <property type="entry name" value="tRNA-splicing endonuclease subunit Sen2"/>
    <property type="match status" value="1"/>
</dbReference>
<dbReference type="Pfam" id="PF01974">
    <property type="entry name" value="tRNA_int_endo"/>
    <property type="match status" value="1"/>
</dbReference>
<keyword evidence="2" id="KW-0456">Lyase</keyword>
<evidence type="ECO:0000313" key="7">
    <source>
        <dbReference type="Proteomes" id="UP000683417"/>
    </source>
</evidence>
<proteinExistence type="predicted"/>
<feature type="region of interest" description="Disordered" evidence="4">
    <location>
        <begin position="220"/>
        <end position="294"/>
    </location>
</feature>
<dbReference type="AlphaFoldDB" id="A0A9W4GDC6"/>
<evidence type="ECO:0000256" key="1">
    <source>
        <dbReference type="ARBA" id="ARBA00022694"/>
    </source>
</evidence>
<feature type="compositionally biased region" description="Polar residues" evidence="4">
    <location>
        <begin position="239"/>
        <end position="250"/>
    </location>
</feature>
<reference evidence="6" key="1">
    <citation type="submission" date="2020-10" db="EMBL/GenBank/DDBJ databases">
        <authorList>
            <person name="Muller C M."/>
        </authorList>
    </citation>
    <scope>NUCLEOTIDE SEQUENCE</scope>
    <source>
        <strain evidence="6">THUN-12</strain>
    </source>
</reference>
<sequence>MEVDSQQKTRPLTHYQKLNNMYNLPAPFRVFPLPNLVPHNPLSLIHIIYVWLYQTIIPSKSKIEPSYQGWFSPCTRSVHVTDDRSIRGLWEQGFYGKGSLSRSEPNWLDGEKARRENKGAVTSEEYTRKRRAERQMLKWDRARKERQAIDQKLVEEAEASQQKYCTISDRTESQDRLEIKTEYLVPTQRVLSPVGPMEILSLPNSYDDLFCLLRSESNNEEIAPRSPLPPTGPLEFLSLPNSRSDLTTSPLPDKSGDSFEASLRGRNASSQLDSEQLPSPMDINPSEEKYAYGDSCGKQQYRDKRGFEGTCRSNVPVTAQVLETPKQNDELIKLPTHFDFNGNSATYITNSQDTRISDIAKNEVKIEVELSGSLGKNVENPPECAEISDTIANEEHFQLTLQEAFFLSYAFGCLQVLDPTTKLPIPAKILFQRCQKESHFPPQSNQVTPPDDSFLVNYVVYHHFRSLGWVVRSGIKFSVDYMLYNRGPVFSHAEFAILILPSYSDPYWSSTDYLKEYSQRKQHRSWAWMSCINRVITQVKKTLVLCYVDIPRPLSIEEENDLSPKSILARYTVREFILNRFLANRMRA</sequence>
<dbReference type="GO" id="GO:0005737">
    <property type="term" value="C:cytoplasm"/>
    <property type="evidence" value="ECO:0007669"/>
    <property type="project" value="TreeGrafter"/>
</dbReference>
<dbReference type="EMBL" id="CAJHIT010000003">
    <property type="protein sequence ID" value="CAD6500318.1"/>
    <property type="molecule type" value="Genomic_DNA"/>
</dbReference>